<dbReference type="SUPFAM" id="SSF103515">
    <property type="entry name" value="Autotransporter"/>
    <property type="match status" value="1"/>
</dbReference>
<dbReference type="AlphaFoldDB" id="A0A1I1X4A0"/>
<feature type="domain" description="Autotransporter" evidence="2">
    <location>
        <begin position="326"/>
        <end position="596"/>
    </location>
</feature>
<dbReference type="STRING" id="1123323.SAMN05216245_1011"/>
<dbReference type="InterPro" id="IPR036709">
    <property type="entry name" value="Autotransporte_beta_dom_sf"/>
</dbReference>
<keyword evidence="4" id="KW-1185">Reference proteome</keyword>
<dbReference type="PROSITE" id="PS51208">
    <property type="entry name" value="AUTOTRANSPORTER"/>
    <property type="match status" value="1"/>
</dbReference>
<feature type="non-terminal residue" evidence="3">
    <location>
        <position position="1"/>
    </location>
</feature>
<dbReference type="EMBL" id="FONL01000001">
    <property type="protein sequence ID" value="SFE00503.1"/>
    <property type="molecule type" value="Genomic_DNA"/>
</dbReference>
<evidence type="ECO:0000313" key="4">
    <source>
        <dbReference type="Proteomes" id="UP000198896"/>
    </source>
</evidence>
<name>A0A1I1X4A0_9FIRM</name>
<accession>A0A1I1X4A0</accession>
<protein>
    <recommendedName>
        <fullName evidence="2">Autotransporter domain-containing protein</fullName>
    </recommendedName>
</protein>
<dbReference type="InterPro" id="IPR005546">
    <property type="entry name" value="Autotransporte_beta"/>
</dbReference>
<organism evidence="3 4">
    <name type="scientific">Succiniclasticum ruminis DSM 9236</name>
    <dbReference type="NCBI Taxonomy" id="1123323"/>
    <lineage>
        <taxon>Bacteria</taxon>
        <taxon>Bacillati</taxon>
        <taxon>Bacillota</taxon>
        <taxon>Negativicutes</taxon>
        <taxon>Acidaminococcales</taxon>
        <taxon>Acidaminococcaceae</taxon>
        <taxon>Succiniclasticum</taxon>
    </lineage>
</organism>
<evidence type="ECO:0000259" key="2">
    <source>
        <dbReference type="PROSITE" id="PS51208"/>
    </source>
</evidence>
<proteinExistence type="predicted"/>
<dbReference type="Proteomes" id="UP000198896">
    <property type="component" value="Unassembled WGS sequence"/>
</dbReference>
<dbReference type="RefSeq" id="WP_143089364.1">
    <property type="nucleotide sequence ID" value="NZ_FONL01000001.1"/>
</dbReference>
<sequence>TATIETDGMTVPTVNPGKHIDILQSDTDHFFAGAAINGANAYKTTPFTEQDTAQSVTVAGTQSKGVTLNSEKKHIIYAVSTKDVNTVTFGKADFVKDAVLLDRSGAEYNYAPVTALGTDGFNVTYAAPETVTAGESMTLLKANATLKEMAALTKETAYSFAPLSGVTIDASITGSLTTSKGMVTYTPSANRASKLTFGSVAWDESKPLLTRPANITFAGADVDTSKISFTGVTSLEADKKMTLVADFGDSVGTVTGTTYKIGTGFVGEGSAEISGDDLIFKTKRGAKISDETHNAVMAMEAGMATLVAGTEHLGNVMDGLGQAANAGTDGTSTAASVGGESSRYKTGSHVNTRSWNAAVAVGRNNETKKGSLEYGIFGEYGKGSYTLHSDAGRGDGDGHYAGGGLLARWTNKHNVYTEASFRLGRMSDTASDILHDVADNRYGYDVHANYFGAHVGIGLVTNYRNGRRLDVYGKYFYTRREGVSFDAGADHYDLDSVSSSLLRIGARYGTTVKRWNWYSGLAFEYEFDGKSEGTVSTGGNSAAIRAASVKGGSVRGEIGLRMDATKDNPWKADIAIYGYGGKHQGFGGNVTVAYTF</sequence>
<dbReference type="OrthoDB" id="1666947at2"/>
<evidence type="ECO:0000313" key="3">
    <source>
        <dbReference type="EMBL" id="SFE00503.1"/>
    </source>
</evidence>
<reference evidence="3 4" key="1">
    <citation type="submission" date="2016-10" db="EMBL/GenBank/DDBJ databases">
        <authorList>
            <person name="de Groot N.N."/>
        </authorList>
    </citation>
    <scope>NUCLEOTIDE SEQUENCE [LARGE SCALE GENOMIC DNA]</scope>
    <source>
        <strain evidence="3 4">DSM 9236</strain>
    </source>
</reference>
<feature type="region of interest" description="Disordered" evidence="1">
    <location>
        <begin position="328"/>
        <end position="348"/>
    </location>
</feature>
<gene>
    <name evidence="3" type="ORF">SAMN05216245_1011</name>
</gene>
<dbReference type="Gene3D" id="2.40.128.130">
    <property type="entry name" value="Autotransporter beta-domain"/>
    <property type="match status" value="1"/>
</dbReference>
<evidence type="ECO:0000256" key="1">
    <source>
        <dbReference type="SAM" id="MobiDB-lite"/>
    </source>
</evidence>